<evidence type="ECO:0000256" key="13">
    <source>
        <dbReference type="ARBA" id="ARBA00023242"/>
    </source>
</evidence>
<dbReference type="FunFam" id="2.130.10.10:FF:000017">
    <property type="entry name" value="SEC13 homolog (S. cerevisiae)"/>
    <property type="match status" value="1"/>
</dbReference>
<dbReference type="EMBL" id="JAATJU010003600">
    <property type="protein sequence ID" value="KAH0519691.1"/>
    <property type="molecule type" value="Genomic_DNA"/>
</dbReference>
<dbReference type="PROSITE" id="PS50082">
    <property type="entry name" value="WD_REPEATS_2"/>
    <property type="match status" value="2"/>
</dbReference>
<dbReference type="GO" id="GO:0030127">
    <property type="term" value="C:COPII vesicle coat"/>
    <property type="evidence" value="ECO:0007669"/>
    <property type="project" value="TreeGrafter"/>
</dbReference>
<organism evidence="20 21">
    <name type="scientific">Microtus ochrogaster</name>
    <name type="common">Prairie vole</name>
    <dbReference type="NCBI Taxonomy" id="79684"/>
    <lineage>
        <taxon>Eukaryota</taxon>
        <taxon>Metazoa</taxon>
        <taxon>Chordata</taxon>
        <taxon>Craniata</taxon>
        <taxon>Vertebrata</taxon>
        <taxon>Euteleostomi</taxon>
        <taxon>Mammalia</taxon>
        <taxon>Eutheria</taxon>
        <taxon>Euarchontoglires</taxon>
        <taxon>Glires</taxon>
        <taxon>Rodentia</taxon>
        <taxon>Myomorpha</taxon>
        <taxon>Muroidea</taxon>
        <taxon>Cricetidae</taxon>
        <taxon>Arvicolinae</taxon>
        <taxon>Microtus</taxon>
    </lineage>
</organism>
<evidence type="ECO:0000256" key="8">
    <source>
        <dbReference type="ARBA" id="ARBA00022816"/>
    </source>
</evidence>
<comment type="similarity">
    <text evidence="3">Belongs to the WD repeat SEC13 family.</text>
</comment>
<comment type="subcellular location">
    <subcellularLocation>
        <location evidence="2">Lysosome membrane</location>
    </subcellularLocation>
    <subcellularLocation>
        <location evidence="1">Nucleus</location>
        <location evidence="1">Nuclear pore complex</location>
    </subcellularLocation>
</comment>
<dbReference type="InterPro" id="IPR001680">
    <property type="entry name" value="WD40_rpt"/>
</dbReference>
<dbReference type="GO" id="GO:0032527">
    <property type="term" value="P:protein exit from endoplasmic reticulum"/>
    <property type="evidence" value="ECO:0007669"/>
    <property type="project" value="TreeGrafter"/>
</dbReference>
<dbReference type="Pfam" id="PF00400">
    <property type="entry name" value="WD40"/>
    <property type="match status" value="4"/>
</dbReference>
<evidence type="ECO:0000256" key="17">
    <source>
        <dbReference type="ARBA" id="ARBA00079547"/>
    </source>
</evidence>
<comment type="subunit">
    <text evidence="16">At the nuclear pore: component of the Y-shaped Nup107-160 subcomplex of the nuclear pore complex (NPC). The Nup107-160 subcomplex includes NUP160, NUP133, NUP107, NUP98, NUP85, NUP43, NUP37, SEH1 and SEC13. At the COPII coat complex: interacts with SEC31A and SEC31B. Interacts with SEC16A. Interacts with SEC16B. Component of the GATOR2 subcomplex, composed of MIOS, SEC13, SEH1L, WDR24 and WDR59. The GATOR2 complex interacts with CASTOR1 and CASTOR2; the interaction is negatively regulated by arginine. The GATOR2 complex interacts with SESN1, SESN2 and SESN3; the interaction is negatively regulated by amino acids.</text>
</comment>
<sequence>MTACRLRAGTGSEAFSAATSEAVSRRCHSYGKCCGPGGSRDLRAVQPPFHFLKVCASCLCGFQSGSYDKAARPSVTQRPGLLWHLLPISYLVLRNWKKKKPKLSEELLSTESLVRSHCRSHFRPQVSVINTVDTSHEDMIHDAQMDYYGTRLATCSSDRSVKIFDVKNGGQILIADLRGHEGPVWQVAWAHPMYGNILASCSYDRKVIIWKEENGTWEKTHEHSGHDSSVNSVCWAPHDYGLILACGSSDGAISLLTYTGEGQWEVKKINNAHTIGCNAVSWAPAVVPGSLIDQPSGQKPNYIKKFASGGCDNLIKLWREEEDGQWKEEQKLEAHSDWVRDVAWAPSIGLPTSTIASCSQVCHTPHVLSPDSEGGGRAAGIFRPGTDQDGRVFIWTCNDASGNMWSPKLLHKFNDVVWHVSWSITANILAVSGGDNKVTLWKESVDGQWVCISDVNKGQGSVSASITEGQQNEQ</sequence>
<accession>A0A8J6GZ60</accession>
<proteinExistence type="inferred from homology"/>
<dbReference type="Gene3D" id="2.130.10.10">
    <property type="entry name" value="YVTN repeat-like/Quinoprotein amine dehydrogenase"/>
    <property type="match status" value="1"/>
</dbReference>
<dbReference type="GO" id="GO:0005198">
    <property type="term" value="F:structural molecule activity"/>
    <property type="evidence" value="ECO:0007669"/>
    <property type="project" value="InterPro"/>
</dbReference>
<evidence type="ECO:0000313" key="21">
    <source>
        <dbReference type="Proteomes" id="UP000710432"/>
    </source>
</evidence>
<dbReference type="InterPro" id="IPR036322">
    <property type="entry name" value="WD40_repeat_dom_sf"/>
</dbReference>
<dbReference type="Proteomes" id="UP000710432">
    <property type="component" value="Unassembled WGS sequence"/>
</dbReference>
<protein>
    <recommendedName>
        <fullName evidence="4">Protein SEC13 homolog</fullName>
    </recommendedName>
    <alternativeName>
        <fullName evidence="17">GATOR2 complex protein SEC13</fullName>
    </alternativeName>
    <alternativeName>
        <fullName evidence="18">SEC13-like protein 1</fullName>
    </alternativeName>
</protein>
<keyword evidence="10" id="KW-0811">Translocation</keyword>
<evidence type="ECO:0000256" key="11">
    <source>
        <dbReference type="ARBA" id="ARBA00023132"/>
    </source>
</evidence>
<comment type="caution">
    <text evidence="20">The sequence shown here is derived from an EMBL/GenBank/DDBJ whole genome shotgun (WGS) entry which is preliminary data.</text>
</comment>
<dbReference type="SMART" id="SM00320">
    <property type="entry name" value="WD40"/>
    <property type="match status" value="6"/>
</dbReference>
<reference evidence="20" key="1">
    <citation type="submission" date="2020-03" db="EMBL/GenBank/DDBJ databases">
        <title>Studies in the Genomics of Life Span.</title>
        <authorList>
            <person name="Glass D."/>
        </authorList>
    </citation>
    <scope>NUCLEOTIDE SEQUENCE</scope>
    <source>
        <strain evidence="20">LTLLF</strain>
        <tissue evidence="20">Muscle</tissue>
    </source>
</reference>
<dbReference type="PROSITE" id="PS50294">
    <property type="entry name" value="WD_REPEATS_REGION"/>
    <property type="match status" value="1"/>
</dbReference>
<dbReference type="GO" id="GO:0005765">
    <property type="term" value="C:lysosomal membrane"/>
    <property type="evidence" value="ECO:0007669"/>
    <property type="project" value="UniProtKB-SubCell"/>
</dbReference>
<dbReference type="PANTHER" id="PTHR11024:SF2">
    <property type="entry name" value="PROTEIN SEC13 HOMOLOG"/>
    <property type="match status" value="1"/>
</dbReference>
<evidence type="ECO:0000256" key="1">
    <source>
        <dbReference type="ARBA" id="ARBA00004567"/>
    </source>
</evidence>
<keyword evidence="6 19" id="KW-0853">WD repeat</keyword>
<keyword evidence="11" id="KW-0906">Nuclear pore complex</keyword>
<dbReference type="SUPFAM" id="SSF50978">
    <property type="entry name" value="WD40 repeat-like"/>
    <property type="match status" value="1"/>
</dbReference>
<gene>
    <name evidence="20" type="ORF">LTLLF_110610</name>
</gene>
<name>A0A8J6GZ60_MICOH</name>
<keyword evidence="8" id="KW-0509">mRNA transport</keyword>
<dbReference type="AlphaFoldDB" id="A0A8J6GZ60"/>
<feature type="repeat" description="WD" evidence="19">
    <location>
        <begin position="133"/>
        <end position="174"/>
    </location>
</feature>
<evidence type="ECO:0000256" key="12">
    <source>
        <dbReference type="ARBA" id="ARBA00023228"/>
    </source>
</evidence>
<keyword evidence="9" id="KW-0653">Protein transport</keyword>
<comment type="function">
    <text evidence="14">As a component of the GATOR2 complex, functions as an activator of the amino acid-sensing branch of the mTORC1 signaling pathway. The GATOR2 complex indirectly activates mTORC1 through the inhibition of the GATOR1 subcomplex. GATOR2 probably acts as an E3 ubiquitin-protein ligase toward GATOR1. In the presence of abundant amino acids, the GATOR2 complex mediates ubiquitination of the NPRL2 core component of the GATOR1 complex, leading to GATOR1 inactivation. In the absence of amino acids, GATOR2 is inhibited, activating the GATOR1 complex. Within the GATOR2 complex, SEC13 and SEH1L are required to stabilize the complex.</text>
</comment>
<keyword evidence="7" id="KW-0677">Repeat</keyword>
<dbReference type="GO" id="GO:0090114">
    <property type="term" value="P:COPII-coated vesicle budding"/>
    <property type="evidence" value="ECO:0007669"/>
    <property type="project" value="TreeGrafter"/>
</dbReference>
<comment type="function">
    <text evidence="15">Functions as a component of the nuclear pore complex (NPC) and the COPII coat. At the endoplasmic reticulum, SEC13 is involved in the biogenesis of COPII-coated vesicles. Required for the exit of adipsin (CFD/ADN), an adipocyte-secreted protein from the endoplasmic reticulum.</text>
</comment>
<dbReference type="InterPro" id="IPR015943">
    <property type="entry name" value="WD40/YVTN_repeat-like_dom_sf"/>
</dbReference>
<evidence type="ECO:0000256" key="6">
    <source>
        <dbReference type="ARBA" id="ARBA00022574"/>
    </source>
</evidence>
<evidence type="ECO:0000256" key="7">
    <source>
        <dbReference type="ARBA" id="ARBA00022737"/>
    </source>
</evidence>
<keyword evidence="5" id="KW-0813">Transport</keyword>
<evidence type="ECO:0000256" key="10">
    <source>
        <dbReference type="ARBA" id="ARBA00023010"/>
    </source>
</evidence>
<dbReference type="GO" id="GO:0006606">
    <property type="term" value="P:protein import into nucleus"/>
    <property type="evidence" value="ECO:0007669"/>
    <property type="project" value="TreeGrafter"/>
</dbReference>
<keyword evidence="13" id="KW-0539">Nucleus</keyword>
<evidence type="ECO:0000256" key="2">
    <source>
        <dbReference type="ARBA" id="ARBA00004656"/>
    </source>
</evidence>
<evidence type="ECO:0000256" key="16">
    <source>
        <dbReference type="ARBA" id="ARBA00063070"/>
    </source>
</evidence>
<evidence type="ECO:0000256" key="5">
    <source>
        <dbReference type="ARBA" id="ARBA00022448"/>
    </source>
</evidence>
<dbReference type="PANTHER" id="PTHR11024">
    <property type="entry name" value="NUCLEAR PORE COMPLEX PROTEIN SEC13 / SEH1 FAMILY MEMBER"/>
    <property type="match status" value="1"/>
</dbReference>
<evidence type="ECO:0000256" key="18">
    <source>
        <dbReference type="ARBA" id="ARBA00081491"/>
    </source>
</evidence>
<dbReference type="GO" id="GO:0032008">
    <property type="term" value="P:positive regulation of TOR signaling"/>
    <property type="evidence" value="ECO:0007669"/>
    <property type="project" value="TreeGrafter"/>
</dbReference>
<dbReference type="InterPro" id="IPR037363">
    <property type="entry name" value="Sec13/Seh1_fam"/>
</dbReference>
<evidence type="ECO:0000256" key="19">
    <source>
        <dbReference type="PROSITE-ProRule" id="PRU00221"/>
    </source>
</evidence>
<evidence type="ECO:0000256" key="3">
    <source>
        <dbReference type="ARBA" id="ARBA00010102"/>
    </source>
</evidence>
<keyword evidence="12" id="KW-0458">Lysosome</keyword>
<evidence type="ECO:0000256" key="14">
    <source>
        <dbReference type="ARBA" id="ARBA00045501"/>
    </source>
</evidence>
<evidence type="ECO:0000313" key="20">
    <source>
        <dbReference type="EMBL" id="KAH0519691.1"/>
    </source>
</evidence>
<evidence type="ECO:0000256" key="9">
    <source>
        <dbReference type="ARBA" id="ARBA00022927"/>
    </source>
</evidence>
<evidence type="ECO:0000256" key="15">
    <source>
        <dbReference type="ARBA" id="ARBA00055194"/>
    </source>
</evidence>
<feature type="repeat" description="WD" evidence="19">
    <location>
        <begin position="177"/>
        <end position="220"/>
    </location>
</feature>
<dbReference type="GO" id="GO:0051028">
    <property type="term" value="P:mRNA transport"/>
    <property type="evidence" value="ECO:0007669"/>
    <property type="project" value="UniProtKB-KW"/>
</dbReference>
<dbReference type="GO" id="GO:0031080">
    <property type="term" value="C:nuclear pore outer ring"/>
    <property type="evidence" value="ECO:0007669"/>
    <property type="project" value="TreeGrafter"/>
</dbReference>
<evidence type="ECO:0000256" key="4">
    <source>
        <dbReference type="ARBA" id="ARBA00019195"/>
    </source>
</evidence>